<organism evidence="1 2">
    <name type="scientific">Rhodoblastus sphagnicola</name>
    <dbReference type="NCBI Taxonomy" id="333368"/>
    <lineage>
        <taxon>Bacteria</taxon>
        <taxon>Pseudomonadati</taxon>
        <taxon>Pseudomonadota</taxon>
        <taxon>Alphaproteobacteria</taxon>
        <taxon>Hyphomicrobiales</taxon>
        <taxon>Rhodoblastaceae</taxon>
        <taxon>Rhodoblastus</taxon>
    </lineage>
</organism>
<gene>
    <name evidence="1" type="ORF">CCR94_20595</name>
</gene>
<sequence>MNAQNSAEVIAFPKTTARSAARLFAFDEPPTVETLLDRWRLADSLYQGAVAEQAGRAVWARPPAGLNALRQAADYFWERCMERVAVETVFAALQRSGADAALKTRVRDHFSAFCHSL</sequence>
<reference evidence="1 2" key="1">
    <citation type="journal article" date="2018" name="Arch. Microbiol.">
        <title>New insights into the metabolic potential of the phototrophic purple bacterium Rhodopila globiformis DSM 161(T) from its draft genome sequence and evidence for a vanadium-dependent nitrogenase.</title>
        <authorList>
            <person name="Imhoff J.F."/>
            <person name="Rahn T."/>
            <person name="Kunzel S."/>
            <person name="Neulinger S.C."/>
        </authorList>
    </citation>
    <scope>NUCLEOTIDE SEQUENCE [LARGE SCALE GENOMIC DNA]</scope>
    <source>
        <strain evidence="1 2">DSM 16996</strain>
    </source>
</reference>
<protein>
    <submittedName>
        <fullName evidence="1">Uncharacterized protein</fullName>
    </submittedName>
</protein>
<evidence type="ECO:0000313" key="1">
    <source>
        <dbReference type="EMBL" id="PPQ27232.1"/>
    </source>
</evidence>
<keyword evidence="2" id="KW-1185">Reference proteome</keyword>
<dbReference type="EMBL" id="NHSJ01000126">
    <property type="protein sequence ID" value="PPQ27232.1"/>
    <property type="molecule type" value="Genomic_DNA"/>
</dbReference>
<accession>A0A2S6MXZ5</accession>
<dbReference type="AlphaFoldDB" id="A0A2S6MXZ5"/>
<dbReference type="RefSeq" id="WP_104509777.1">
    <property type="nucleotide sequence ID" value="NZ_JACIGC010000005.1"/>
</dbReference>
<comment type="caution">
    <text evidence="1">The sequence shown here is derived from an EMBL/GenBank/DDBJ whole genome shotgun (WGS) entry which is preliminary data.</text>
</comment>
<dbReference type="Proteomes" id="UP000239089">
    <property type="component" value="Unassembled WGS sequence"/>
</dbReference>
<proteinExistence type="predicted"/>
<name>A0A2S6MXZ5_9HYPH</name>
<dbReference type="OrthoDB" id="9921061at2"/>
<evidence type="ECO:0000313" key="2">
    <source>
        <dbReference type="Proteomes" id="UP000239089"/>
    </source>
</evidence>